<proteinExistence type="predicted"/>
<keyword evidence="4 8" id="KW-0812">Transmembrane</keyword>
<keyword evidence="6 8" id="KW-0472">Membrane</keyword>
<evidence type="ECO:0000256" key="3">
    <source>
        <dbReference type="ARBA" id="ARBA00022475"/>
    </source>
</evidence>
<dbReference type="GO" id="GO:0022857">
    <property type="term" value="F:transmembrane transporter activity"/>
    <property type="evidence" value="ECO:0007669"/>
    <property type="project" value="InterPro"/>
</dbReference>
<name>A0A561B3E2_9ACTN</name>
<evidence type="ECO:0000256" key="7">
    <source>
        <dbReference type="SAM" id="MobiDB-lite"/>
    </source>
</evidence>
<evidence type="ECO:0000256" key="6">
    <source>
        <dbReference type="ARBA" id="ARBA00023136"/>
    </source>
</evidence>
<dbReference type="InterPro" id="IPR011701">
    <property type="entry name" value="MFS"/>
</dbReference>
<dbReference type="EMBL" id="VIVK01000003">
    <property type="protein sequence ID" value="TWD73374.1"/>
    <property type="molecule type" value="Genomic_DNA"/>
</dbReference>
<sequence length="439" mass="45081">MVTSNTGSDTSTGSSPGSDGSTGGGTGVDGSGPAPNRWQRLLPPAGLARPLCVQSALYAVGSGFFLAGNAVFFTTIVGLSAAQVGLGLSIAGALGFFAAVPLGTIADRVGPLRAWILAALVEGCVYLTYPLARGFAAFVVIVTALALAESAGNSARGAYTLDAFGPAERVRVMAYNRSALNLGFTVGALLGGVALASGNRTVTLIVPVLAGLLMLLTALLVSRLPASRRERGGEQRSRYAVLRDRPFLLVSLLNGVLGSHQVLLMIVFPLWLVERTDAPRAVLAWLLALNTVLAVGLQVWAARGADTVRGSVRSSRVAAGAIAAACLVIPISSVTEAWVTITLLAAAYVALTFGELFQSAGYWGLVSELSPVDQRPQYQGAFRLGLQLQSIVGPAAFTLLAVTWSPLGWLPLAALIVLAAAALGPAAVAAVPPKASRVD</sequence>
<feature type="transmembrane region" description="Helical" evidence="8">
    <location>
        <begin position="86"/>
        <end position="106"/>
    </location>
</feature>
<evidence type="ECO:0000313" key="9">
    <source>
        <dbReference type="EMBL" id="TWD73374.1"/>
    </source>
</evidence>
<accession>A0A561B3E2</accession>
<dbReference type="Gene3D" id="1.20.1250.20">
    <property type="entry name" value="MFS general substrate transporter like domains"/>
    <property type="match status" value="1"/>
</dbReference>
<comment type="caution">
    <text evidence="9">The sequence shown here is derived from an EMBL/GenBank/DDBJ whole genome shotgun (WGS) entry which is preliminary data.</text>
</comment>
<dbReference type="PANTHER" id="PTHR23517:SF2">
    <property type="entry name" value="MULTIDRUG RESISTANCE PROTEIN MDTH"/>
    <property type="match status" value="1"/>
</dbReference>
<protein>
    <submittedName>
        <fullName evidence="9">Putative MFS family arabinose efflux permease</fullName>
    </submittedName>
</protein>
<feature type="compositionally biased region" description="Gly residues" evidence="7">
    <location>
        <begin position="20"/>
        <end position="30"/>
    </location>
</feature>
<comment type="subcellular location">
    <subcellularLocation>
        <location evidence="1">Cell membrane</location>
        <topology evidence="1">Multi-pass membrane protein</topology>
    </subcellularLocation>
</comment>
<keyword evidence="2" id="KW-0813">Transport</keyword>
<gene>
    <name evidence="9" type="ORF">FB561_7263</name>
</gene>
<keyword evidence="3" id="KW-1003">Cell membrane</keyword>
<dbReference type="AlphaFoldDB" id="A0A561B3E2"/>
<feature type="transmembrane region" description="Helical" evidence="8">
    <location>
        <begin position="283"/>
        <end position="302"/>
    </location>
</feature>
<feature type="transmembrane region" description="Helical" evidence="8">
    <location>
        <begin position="126"/>
        <end position="148"/>
    </location>
</feature>
<dbReference type="Proteomes" id="UP000318380">
    <property type="component" value="Unassembled WGS sequence"/>
</dbReference>
<feature type="compositionally biased region" description="Low complexity" evidence="7">
    <location>
        <begin position="1"/>
        <end position="19"/>
    </location>
</feature>
<organism evidence="9 10">
    <name type="scientific">Kribbella amoyensis</name>
    <dbReference type="NCBI Taxonomy" id="996641"/>
    <lineage>
        <taxon>Bacteria</taxon>
        <taxon>Bacillati</taxon>
        <taxon>Actinomycetota</taxon>
        <taxon>Actinomycetes</taxon>
        <taxon>Propionibacteriales</taxon>
        <taxon>Kribbellaceae</taxon>
        <taxon>Kribbella</taxon>
    </lineage>
</organism>
<feature type="region of interest" description="Disordered" evidence="7">
    <location>
        <begin position="1"/>
        <end position="35"/>
    </location>
</feature>
<evidence type="ECO:0000256" key="2">
    <source>
        <dbReference type="ARBA" id="ARBA00022448"/>
    </source>
</evidence>
<feature type="transmembrane region" description="Helical" evidence="8">
    <location>
        <begin position="384"/>
        <end position="404"/>
    </location>
</feature>
<dbReference type="InterPro" id="IPR050171">
    <property type="entry name" value="MFS_Transporters"/>
</dbReference>
<evidence type="ECO:0000256" key="4">
    <source>
        <dbReference type="ARBA" id="ARBA00022692"/>
    </source>
</evidence>
<dbReference type="PANTHER" id="PTHR23517">
    <property type="entry name" value="RESISTANCE PROTEIN MDTM, PUTATIVE-RELATED-RELATED"/>
    <property type="match status" value="1"/>
</dbReference>
<dbReference type="OrthoDB" id="3865324at2"/>
<feature type="transmembrane region" description="Helical" evidence="8">
    <location>
        <begin position="410"/>
        <end position="431"/>
    </location>
</feature>
<evidence type="ECO:0000256" key="5">
    <source>
        <dbReference type="ARBA" id="ARBA00022989"/>
    </source>
</evidence>
<dbReference type="GO" id="GO:0005886">
    <property type="term" value="C:plasma membrane"/>
    <property type="evidence" value="ECO:0007669"/>
    <property type="project" value="UniProtKB-SubCell"/>
</dbReference>
<feature type="transmembrane region" description="Helical" evidence="8">
    <location>
        <begin position="204"/>
        <end position="226"/>
    </location>
</feature>
<feature type="transmembrane region" description="Helical" evidence="8">
    <location>
        <begin position="314"/>
        <end position="331"/>
    </location>
</feature>
<feature type="transmembrane region" description="Helical" evidence="8">
    <location>
        <begin position="337"/>
        <end position="363"/>
    </location>
</feature>
<feature type="transmembrane region" description="Helical" evidence="8">
    <location>
        <begin position="56"/>
        <end position="79"/>
    </location>
</feature>
<keyword evidence="10" id="KW-1185">Reference proteome</keyword>
<evidence type="ECO:0000256" key="8">
    <source>
        <dbReference type="SAM" id="Phobius"/>
    </source>
</evidence>
<evidence type="ECO:0000256" key="1">
    <source>
        <dbReference type="ARBA" id="ARBA00004651"/>
    </source>
</evidence>
<evidence type="ECO:0000313" key="10">
    <source>
        <dbReference type="Proteomes" id="UP000318380"/>
    </source>
</evidence>
<dbReference type="InterPro" id="IPR036259">
    <property type="entry name" value="MFS_trans_sf"/>
</dbReference>
<feature type="transmembrane region" description="Helical" evidence="8">
    <location>
        <begin position="247"/>
        <end position="271"/>
    </location>
</feature>
<reference evidence="9 10" key="1">
    <citation type="submission" date="2019-06" db="EMBL/GenBank/DDBJ databases">
        <title>Sequencing the genomes of 1000 actinobacteria strains.</title>
        <authorList>
            <person name="Klenk H.-P."/>
        </authorList>
    </citation>
    <scope>NUCLEOTIDE SEQUENCE [LARGE SCALE GENOMIC DNA]</scope>
    <source>
        <strain evidence="9 10">DSM 24683</strain>
    </source>
</reference>
<keyword evidence="5 8" id="KW-1133">Transmembrane helix</keyword>
<dbReference type="Pfam" id="PF07690">
    <property type="entry name" value="MFS_1"/>
    <property type="match status" value="1"/>
</dbReference>
<dbReference type="SUPFAM" id="SSF103473">
    <property type="entry name" value="MFS general substrate transporter"/>
    <property type="match status" value="1"/>
</dbReference>
<feature type="transmembrane region" description="Helical" evidence="8">
    <location>
        <begin position="179"/>
        <end position="198"/>
    </location>
</feature>